<dbReference type="EMBL" id="JAARLZ010000008">
    <property type="protein sequence ID" value="NII07835.1"/>
    <property type="molecule type" value="Genomic_DNA"/>
</dbReference>
<reference evidence="2 3" key="1">
    <citation type="submission" date="2020-03" db="EMBL/GenBank/DDBJ databases">
        <authorList>
            <person name="Lai Q."/>
        </authorList>
    </citation>
    <scope>NUCLEOTIDE SEQUENCE [LARGE SCALE GENOMIC DNA]</scope>
    <source>
        <strain evidence="2 3">CCUG 25036</strain>
    </source>
</reference>
<keyword evidence="3" id="KW-1185">Reference proteome</keyword>
<evidence type="ECO:0000313" key="2">
    <source>
        <dbReference type="EMBL" id="NII07835.1"/>
    </source>
</evidence>
<accession>A0A7X5ZJK0</accession>
<proteinExistence type="predicted"/>
<gene>
    <name evidence="2" type="ORF">HBF25_15735</name>
</gene>
<name>A0A7X5ZJK0_9GAMM</name>
<evidence type="ECO:0000256" key="1">
    <source>
        <dbReference type="SAM" id="SignalP"/>
    </source>
</evidence>
<feature type="signal peptide" evidence="1">
    <location>
        <begin position="1"/>
        <end position="27"/>
    </location>
</feature>
<organism evidence="2 3">
    <name type="scientific">Luteibacter anthropi</name>
    <dbReference type="NCBI Taxonomy" id="564369"/>
    <lineage>
        <taxon>Bacteria</taxon>
        <taxon>Pseudomonadati</taxon>
        <taxon>Pseudomonadota</taxon>
        <taxon>Gammaproteobacteria</taxon>
        <taxon>Lysobacterales</taxon>
        <taxon>Rhodanobacteraceae</taxon>
        <taxon>Luteibacter</taxon>
    </lineage>
</organism>
<dbReference type="RefSeq" id="WP_166950021.1">
    <property type="nucleotide sequence ID" value="NZ_JAARLZ010000008.1"/>
</dbReference>
<comment type="caution">
    <text evidence="2">The sequence shown here is derived from an EMBL/GenBank/DDBJ whole genome shotgun (WGS) entry which is preliminary data.</text>
</comment>
<dbReference type="PROSITE" id="PS51257">
    <property type="entry name" value="PROKAR_LIPOPROTEIN"/>
    <property type="match status" value="1"/>
</dbReference>
<keyword evidence="1" id="KW-0732">Signal</keyword>
<feature type="chain" id="PRO_5031407085" evidence="1">
    <location>
        <begin position="28"/>
        <end position="607"/>
    </location>
</feature>
<evidence type="ECO:0000313" key="3">
    <source>
        <dbReference type="Proteomes" id="UP000490980"/>
    </source>
</evidence>
<dbReference type="Proteomes" id="UP000490980">
    <property type="component" value="Unassembled WGS sequence"/>
</dbReference>
<sequence>MIRTWVRVFSMALLVAMAACSTSPPYAPGQTIVHRGDEQVVQGMETEGVPGSEEGGGPSGEDASPVALALPQETGADVLRHIRDRYNDTTGYCNVSTTPAFVCYGIMFRSTRFATGGRYSWMPNPASSVFIGVSISFLRKDSNMWNPYPSSNGFIIYPKQYADKYGATSLYVRCAYPQDAWTAEPEGCTHHERAGKHSTTMLCHQYTPAILTAQDWIAKGFDDDENQCAFGMVKGPGMTDTGAAFRAMIQVRSLVTRLAHPRSLAADLPGVLATMNRNELILDDYRFSDPKAFPLEAFFYQNTVVEPGYQDPLTNAKEDQKIYWNLTHRWVPIILWIVNKTGAQTFDYRAADQAVKEPGGGGSSPGEDVARHLQARYDMKDPQYQTCKNGAAAFVCSGVMIRGTGNLPPPNKPWMPAPGSTKGVSFSWMRKDSIVTTLYVSNGMITMPAQFLEAGKSNLQVLCGYIANASTNGMANKCQNDCQSRGITTVAQFNATFPSGAGCPFKVAKGTANAAQMWDHIATIRRGRNYTAWNEIIIDNYLSMADRAVPVEAFYYLTGATASKGYAQTDQKNYKNVTGLWVPVIMVNLTAGGATFTYNAADQAITN</sequence>
<dbReference type="AlphaFoldDB" id="A0A7X5ZJK0"/>
<protein>
    <submittedName>
        <fullName evidence="2">Uncharacterized protein</fullName>
    </submittedName>
</protein>